<dbReference type="InterPro" id="IPR036969">
    <property type="entry name" value="Citrate_synthase_sf"/>
</dbReference>
<organism evidence="1 2">
    <name type="scientific">Thalassomonas viridans</name>
    <dbReference type="NCBI Taxonomy" id="137584"/>
    <lineage>
        <taxon>Bacteria</taxon>
        <taxon>Pseudomonadati</taxon>
        <taxon>Pseudomonadota</taxon>
        <taxon>Gammaproteobacteria</taxon>
        <taxon>Alteromonadales</taxon>
        <taxon>Colwelliaceae</taxon>
        <taxon>Thalassomonas</taxon>
    </lineage>
</organism>
<evidence type="ECO:0000313" key="2">
    <source>
        <dbReference type="Proteomes" id="UP000032352"/>
    </source>
</evidence>
<dbReference type="SUPFAM" id="SSF48256">
    <property type="entry name" value="Citrate synthase"/>
    <property type="match status" value="1"/>
</dbReference>
<dbReference type="Proteomes" id="UP000032352">
    <property type="component" value="Chromosome"/>
</dbReference>
<dbReference type="Gene3D" id="1.10.580.10">
    <property type="entry name" value="Citrate Synthase, domain 1"/>
    <property type="match status" value="1"/>
</dbReference>
<dbReference type="GO" id="GO:0046912">
    <property type="term" value="F:acyltransferase activity, acyl groups converted into alkyl on transfer"/>
    <property type="evidence" value="ECO:0007669"/>
    <property type="project" value="InterPro"/>
</dbReference>
<keyword evidence="2" id="KW-1185">Reference proteome</keyword>
<reference evidence="1 2" key="1">
    <citation type="journal article" date="2015" name="Genome Announc.">
        <title>Draft Genome Sequences of Marine Isolates of Thalassomonas viridans and Thalassomonas actiniarum.</title>
        <authorList>
            <person name="Olonade I."/>
            <person name="van Zyl L.J."/>
            <person name="Trindade M."/>
        </authorList>
    </citation>
    <scope>NUCLEOTIDE SEQUENCE [LARGE SCALE GENOMIC DNA]</scope>
    <source>
        <strain evidence="1 2">XOM25</strain>
    </source>
</reference>
<sequence length="285" mass="30656">MTAKEQKRQEKKDFVYADKAQTDILLEVPSDNNPYIAKSACLHGYDVLELMAKKSFVETLLLLFTGELPAPEKVQLLEQLMIGLINPGPRHPAVKAAMVAGVSKANVEHLLPVGLSVLGGKSNGAKEVEQAMVFLQENKDKSAQEIIGGLLKTSARGAVQGEFHLFPGFGNSYGAIDEFSVSLAAQLFNGSESTSGFIALGQAINNELKAYDMGWLKTGIAATVFCELGVSSRQGCGLFQLLCAPGILAHGVEQTHKPITAIPMLSDEQHTYTPEIDLNKVKADE</sequence>
<evidence type="ECO:0000313" key="1">
    <source>
        <dbReference type="EMBL" id="WDE03303.1"/>
    </source>
</evidence>
<dbReference type="EMBL" id="CP059733">
    <property type="protein sequence ID" value="WDE03303.1"/>
    <property type="molecule type" value="Genomic_DNA"/>
</dbReference>
<dbReference type="AlphaFoldDB" id="A0AAE9YYJ3"/>
<protein>
    <submittedName>
        <fullName evidence="1">Citrate synthase</fullName>
    </submittedName>
</protein>
<proteinExistence type="predicted"/>
<gene>
    <name evidence="1" type="ORF">SG34_018090</name>
</gene>
<dbReference type="InterPro" id="IPR016142">
    <property type="entry name" value="Citrate_synth-like_lrg_a-sub"/>
</dbReference>
<name>A0AAE9YYJ3_9GAMM</name>
<dbReference type="RefSeq" id="WP_044837420.1">
    <property type="nucleotide sequence ID" value="NZ_CP059733.1"/>
</dbReference>
<dbReference type="KEGG" id="tvd:SG34_018090"/>
<accession>A0AAE9YYJ3</accession>
<reference evidence="1 2" key="2">
    <citation type="journal article" date="2022" name="Mar. Drugs">
        <title>Bioassay-Guided Fractionation Leads to the Detection of Cholic Acid Generated by the Rare Thalassomonas sp.</title>
        <authorList>
            <person name="Pheiffer F."/>
            <person name="Schneider Y.K."/>
            <person name="Hansen E.H."/>
            <person name="Andersen J.H."/>
            <person name="Isaksson J."/>
            <person name="Busche T."/>
            <person name="R C."/>
            <person name="Kalinowski J."/>
            <person name="Zyl L.V."/>
            <person name="Trindade M."/>
        </authorList>
    </citation>
    <scope>NUCLEOTIDE SEQUENCE [LARGE SCALE GENOMIC DNA]</scope>
    <source>
        <strain evidence="1 2">XOM25</strain>
    </source>
</reference>